<dbReference type="PhylomeDB" id="A0A0D2WW59"/>
<dbReference type="FunFam" id="3.30.70.270:FF:000026">
    <property type="entry name" value="Transposon Ty3-G Gag-Pol polyprotein"/>
    <property type="match status" value="1"/>
</dbReference>
<evidence type="ECO:0000313" key="6">
    <source>
        <dbReference type="Proteomes" id="UP000008743"/>
    </source>
</evidence>
<dbReference type="EMBL" id="KE346373">
    <property type="protein sequence ID" value="KJE97165.1"/>
    <property type="molecule type" value="Genomic_DNA"/>
</dbReference>
<dbReference type="GO" id="GO:0003824">
    <property type="term" value="F:catalytic activity"/>
    <property type="evidence" value="ECO:0007669"/>
    <property type="project" value="UniProtKB-KW"/>
</dbReference>
<dbReference type="InterPro" id="IPR050951">
    <property type="entry name" value="Retrovirus_Pol_polyprotein"/>
</dbReference>
<dbReference type="OrthoDB" id="3341476at2759"/>
<evidence type="ECO:0000256" key="2">
    <source>
        <dbReference type="SAM" id="MobiDB-lite"/>
    </source>
</evidence>
<dbReference type="InParanoid" id="A0A0D2WW59"/>
<feature type="region of interest" description="Disordered" evidence="2">
    <location>
        <begin position="467"/>
        <end position="543"/>
    </location>
</feature>
<dbReference type="PANTHER" id="PTHR37984">
    <property type="entry name" value="PROTEIN CBG26694"/>
    <property type="match status" value="1"/>
</dbReference>
<dbReference type="Pfam" id="PF17921">
    <property type="entry name" value="Integrase_H2C2"/>
    <property type="match status" value="1"/>
</dbReference>
<feature type="domain" description="Integrase zinc-binding" evidence="4">
    <location>
        <begin position="334"/>
        <end position="389"/>
    </location>
</feature>
<dbReference type="FunFam" id="3.10.20.370:FF:000001">
    <property type="entry name" value="Retrovirus-related Pol polyprotein from transposon 17.6-like protein"/>
    <property type="match status" value="1"/>
</dbReference>
<evidence type="ECO:0000259" key="4">
    <source>
        <dbReference type="Pfam" id="PF17921"/>
    </source>
</evidence>
<dbReference type="Gene3D" id="3.30.70.270">
    <property type="match status" value="1"/>
</dbReference>
<dbReference type="AlphaFoldDB" id="A0A0D2WW59"/>
<dbReference type="STRING" id="595528.A0A0D2WW59"/>
<dbReference type="PANTHER" id="PTHR37984:SF5">
    <property type="entry name" value="PROTEIN NYNRIN-LIKE"/>
    <property type="match status" value="1"/>
</dbReference>
<protein>
    <submittedName>
        <fullName evidence="5">Uncharacterized protein</fullName>
    </submittedName>
</protein>
<evidence type="ECO:0000256" key="1">
    <source>
        <dbReference type="ARBA" id="ARBA00023268"/>
    </source>
</evidence>
<dbReference type="Gene3D" id="3.10.20.370">
    <property type="match status" value="1"/>
</dbReference>
<dbReference type="Proteomes" id="UP000008743">
    <property type="component" value="Unassembled WGS sequence"/>
</dbReference>
<keyword evidence="1" id="KW-0511">Multifunctional enzyme</keyword>
<dbReference type="SUPFAM" id="SSF56672">
    <property type="entry name" value="DNA/RNA polymerases"/>
    <property type="match status" value="1"/>
</dbReference>
<dbReference type="InterPro" id="IPR041588">
    <property type="entry name" value="Integrase_H2C2"/>
</dbReference>
<dbReference type="FunFam" id="1.10.340.70:FF:000001">
    <property type="entry name" value="Retrovirus-related Pol polyprotein from transposon gypsy-like Protein"/>
    <property type="match status" value="1"/>
</dbReference>
<evidence type="ECO:0000259" key="3">
    <source>
        <dbReference type="Pfam" id="PF17919"/>
    </source>
</evidence>
<dbReference type="Pfam" id="PF17919">
    <property type="entry name" value="RT_RNaseH_2"/>
    <property type="match status" value="1"/>
</dbReference>
<dbReference type="InterPro" id="IPR041577">
    <property type="entry name" value="RT_RNaseH_2"/>
</dbReference>
<evidence type="ECO:0000313" key="5">
    <source>
        <dbReference type="EMBL" id="KJE97165.1"/>
    </source>
</evidence>
<dbReference type="FunCoup" id="A0A0D2WW59">
    <property type="interactions" value="2"/>
</dbReference>
<organism evidence="5 6">
    <name type="scientific">Capsaspora owczarzaki (strain ATCC 30864)</name>
    <dbReference type="NCBI Taxonomy" id="595528"/>
    <lineage>
        <taxon>Eukaryota</taxon>
        <taxon>Filasterea</taxon>
        <taxon>Capsaspora</taxon>
    </lineage>
</organism>
<feature type="domain" description="Reverse transcriptase/retrotransposon-derived protein RNase H-like" evidence="3">
    <location>
        <begin position="105"/>
        <end position="202"/>
    </location>
</feature>
<dbReference type="Gene3D" id="1.10.340.70">
    <property type="match status" value="1"/>
</dbReference>
<name>A0A0D2WW59_CAPO3</name>
<dbReference type="CDD" id="cd09274">
    <property type="entry name" value="RNase_HI_RT_Ty3"/>
    <property type="match status" value="1"/>
</dbReference>
<feature type="compositionally biased region" description="Low complexity" evidence="2">
    <location>
        <begin position="501"/>
        <end position="533"/>
    </location>
</feature>
<dbReference type="InterPro" id="IPR043128">
    <property type="entry name" value="Rev_trsase/Diguanyl_cyclase"/>
</dbReference>
<accession>A0A0D2WW59</accession>
<reference evidence="6" key="1">
    <citation type="submission" date="2011-02" db="EMBL/GenBank/DDBJ databases">
        <title>The Genome Sequence of Capsaspora owczarzaki ATCC 30864.</title>
        <authorList>
            <person name="Russ C."/>
            <person name="Cuomo C."/>
            <person name="Burger G."/>
            <person name="Gray M.W."/>
            <person name="Holland P.W.H."/>
            <person name="King N."/>
            <person name="Lang F.B.F."/>
            <person name="Roger A.J."/>
            <person name="Ruiz-Trillo I."/>
            <person name="Young S.K."/>
            <person name="Zeng Q."/>
            <person name="Gargeya S."/>
            <person name="Alvarado L."/>
            <person name="Berlin A."/>
            <person name="Chapman S.B."/>
            <person name="Chen Z."/>
            <person name="Freedman E."/>
            <person name="Gellesch M."/>
            <person name="Goldberg J."/>
            <person name="Griggs A."/>
            <person name="Gujja S."/>
            <person name="Heilman E."/>
            <person name="Heiman D."/>
            <person name="Howarth C."/>
            <person name="Mehta T."/>
            <person name="Neiman D."/>
            <person name="Pearson M."/>
            <person name="Roberts A."/>
            <person name="Saif S."/>
            <person name="Shea T."/>
            <person name="Shenoy N."/>
            <person name="Sisk P."/>
            <person name="Stolte C."/>
            <person name="Sykes S."/>
            <person name="White J."/>
            <person name="Yandava C."/>
            <person name="Haas B."/>
            <person name="Nusbaum C."/>
            <person name="Birren B."/>
        </authorList>
    </citation>
    <scope>NUCLEOTIDE SEQUENCE</scope>
    <source>
        <strain evidence="6">ATCC 30864</strain>
    </source>
</reference>
<dbReference type="InterPro" id="IPR043502">
    <property type="entry name" value="DNA/RNA_pol_sf"/>
</dbReference>
<proteinExistence type="predicted"/>
<sequence length="603" mass="66698">MYAQEIPQEVDRDSSLLFSKLYVKLEKSVFHSDSVLFLGYIVSKDGVKMDPAKLSAVLNWPVPETVHAVQKFLGFANYYRRFIKNFSGVITPITKLLGKDVPFNWTPECDSAFAFLKHSFTSAPVLAYPDPSKPFILETDASDFALGAILSQLDDNGVAHPVAFHSRKFTGSELAWNIYDKELCPIVESFKVFRHYLLGAKVPVKVITDHKNIEFWSTARLLNPRQTRWAQVLADFFFLVYHRAGTLHTLPDALSRSSSTGVGDPKVKTPTSMFPEKLLIAVMSDDFLFRVRQALATDILALEIAEDPSRFPKFTRKDDLLYFKTALYIPDSADLRSLVLESRHDSYAAGHFGIRKTIELVQRDYYWPKMHDTIQHYVESCETCIRSKTSSHKPYGLLKPLPIAEHPWKSISMDFITQLPPSNSFDAICSGVLTPVRVRGKGSLGSGVIGVVQQDEAAPAVVAKAAEARDEAKPAVAQVARDETKPAVAQETEAQDETGSAAEAKPAQGEAQPAAATGAEPAAATEAKPAAAAEEAKPVVTGTKPAPVAIQREASEARLPSSVVAFRRRRKRQKRRMFVRLVAAADALEVVLPEAYAEFADRF</sequence>
<keyword evidence="6" id="KW-1185">Reference proteome</keyword>
<gene>
    <name evidence="5" type="ORF">CAOG_009111</name>
</gene>